<dbReference type="SUPFAM" id="SSF55021">
    <property type="entry name" value="ACT-like"/>
    <property type="match status" value="1"/>
</dbReference>
<dbReference type="InterPro" id="IPR050812">
    <property type="entry name" value="Preph/Arog_dehydrog"/>
</dbReference>
<evidence type="ECO:0000256" key="4">
    <source>
        <dbReference type="ARBA" id="ARBA00029440"/>
    </source>
</evidence>
<organism evidence="6 7">
    <name type="scientific">Aeromicrobium alkaliterrae</name>
    <dbReference type="NCBI Taxonomy" id="302168"/>
    <lineage>
        <taxon>Bacteria</taxon>
        <taxon>Bacillati</taxon>
        <taxon>Actinomycetota</taxon>
        <taxon>Actinomycetes</taxon>
        <taxon>Propionibacteriales</taxon>
        <taxon>Nocardioidaceae</taxon>
        <taxon>Aeromicrobium</taxon>
    </lineage>
</organism>
<dbReference type="Pfam" id="PF02153">
    <property type="entry name" value="PDH_N"/>
    <property type="match status" value="1"/>
</dbReference>
<sequence>MTATDLPGSALVVGCGLIGTSVALALTARGVDVHLRDAVPGVAEVASSIGAGSVEPVTDPDLVVVAVPPTVVPATVLSALQEFPHAVVTDVASVKRPVAAAVAGTPGAERFVGGHPMAGTERSGPTAGSALLFEGRPWAVVPLPESTPEAVALVTAVVSALEAVPTSFAPDEHDEAVALVSHVPHLVSVLTAGLLASAPRAHIDLAGPGLRDVTRIAGSATGMWLQILDSNSAAVTTLLQSLRGDLDRVLDALGAGGDVLTGRLSDVLDAGRAGTQRIPGKHGEVRTESASVFVPVEDRPGVLSQLMSDIGESGVNIEDFRIDHEYGRPVGLAQVEVAADRADHLTSSLTARGWSAYR</sequence>
<dbReference type="Proteomes" id="UP001501057">
    <property type="component" value="Unassembled WGS sequence"/>
</dbReference>
<dbReference type="InterPro" id="IPR046825">
    <property type="entry name" value="PDH_C"/>
</dbReference>
<evidence type="ECO:0000256" key="3">
    <source>
        <dbReference type="ARBA" id="ARBA00023141"/>
    </source>
</evidence>
<dbReference type="Gene3D" id="1.10.3660.10">
    <property type="entry name" value="6-phosphogluconate dehydrogenase C-terminal like domain"/>
    <property type="match status" value="1"/>
</dbReference>
<keyword evidence="3" id="KW-0057">Aromatic amino acid biosynthesis</keyword>
<dbReference type="RefSeq" id="WP_344197877.1">
    <property type="nucleotide sequence ID" value="NZ_BAAAME010000002.1"/>
</dbReference>
<dbReference type="PROSITE" id="PS51176">
    <property type="entry name" value="PDH_ADH"/>
    <property type="match status" value="1"/>
</dbReference>
<evidence type="ECO:0000313" key="7">
    <source>
        <dbReference type="Proteomes" id="UP001501057"/>
    </source>
</evidence>
<comment type="pathway">
    <text evidence="4">Amino-acid biosynthesis.</text>
</comment>
<dbReference type="Gene3D" id="3.40.50.720">
    <property type="entry name" value="NAD(P)-binding Rossmann-like Domain"/>
    <property type="match status" value="1"/>
</dbReference>
<gene>
    <name evidence="6" type="ORF">GCM10009710_07440</name>
</gene>
<dbReference type="InterPro" id="IPR008927">
    <property type="entry name" value="6-PGluconate_DH-like_C_sf"/>
</dbReference>
<dbReference type="Gene3D" id="3.30.70.260">
    <property type="match status" value="1"/>
</dbReference>
<dbReference type="PANTHER" id="PTHR21363:SF0">
    <property type="entry name" value="PREPHENATE DEHYDROGENASE [NADP(+)]"/>
    <property type="match status" value="1"/>
</dbReference>
<feature type="domain" description="Prephenate/arogenate dehydrogenase" evidence="5">
    <location>
        <begin position="8"/>
        <end position="289"/>
    </location>
</feature>
<evidence type="ECO:0000259" key="5">
    <source>
        <dbReference type="PROSITE" id="PS51176"/>
    </source>
</evidence>
<name>A0ABN2JJS2_9ACTN</name>
<dbReference type="NCBIfam" id="NF005112">
    <property type="entry name" value="PRK06545.2-4"/>
    <property type="match status" value="1"/>
</dbReference>
<dbReference type="InterPro" id="IPR036291">
    <property type="entry name" value="NAD(P)-bd_dom_sf"/>
</dbReference>
<evidence type="ECO:0000313" key="6">
    <source>
        <dbReference type="EMBL" id="GAA1729327.1"/>
    </source>
</evidence>
<evidence type="ECO:0000256" key="1">
    <source>
        <dbReference type="ARBA" id="ARBA00007964"/>
    </source>
</evidence>
<evidence type="ECO:0000256" key="2">
    <source>
        <dbReference type="ARBA" id="ARBA00023002"/>
    </source>
</evidence>
<dbReference type="InterPro" id="IPR003099">
    <property type="entry name" value="Prephen_DH"/>
</dbReference>
<comment type="caution">
    <text evidence="6">The sequence shown here is derived from an EMBL/GenBank/DDBJ whole genome shotgun (WGS) entry which is preliminary data.</text>
</comment>
<comment type="similarity">
    <text evidence="1">Belongs to the prephenate/arogenate dehydrogenase family.</text>
</comment>
<dbReference type="InterPro" id="IPR045865">
    <property type="entry name" value="ACT-like_dom_sf"/>
</dbReference>
<dbReference type="EMBL" id="BAAAME010000002">
    <property type="protein sequence ID" value="GAA1729327.1"/>
    <property type="molecule type" value="Genomic_DNA"/>
</dbReference>
<keyword evidence="3" id="KW-0028">Amino-acid biosynthesis</keyword>
<accession>A0ABN2JJS2</accession>
<reference evidence="6 7" key="1">
    <citation type="journal article" date="2019" name="Int. J. Syst. Evol. Microbiol.">
        <title>The Global Catalogue of Microorganisms (GCM) 10K type strain sequencing project: providing services to taxonomists for standard genome sequencing and annotation.</title>
        <authorList>
            <consortium name="The Broad Institute Genomics Platform"/>
            <consortium name="The Broad Institute Genome Sequencing Center for Infectious Disease"/>
            <person name="Wu L."/>
            <person name="Ma J."/>
        </authorList>
    </citation>
    <scope>NUCLEOTIDE SEQUENCE [LARGE SCALE GENOMIC DNA]</scope>
    <source>
        <strain evidence="6 7">JCM 13518</strain>
    </source>
</reference>
<dbReference type="SUPFAM" id="SSF48179">
    <property type="entry name" value="6-phosphogluconate dehydrogenase C-terminal domain-like"/>
    <property type="match status" value="1"/>
</dbReference>
<protein>
    <submittedName>
        <fullName evidence="6">Prephenate dehydrogenase</fullName>
    </submittedName>
</protein>
<keyword evidence="2" id="KW-0560">Oxidoreductase</keyword>
<proteinExistence type="inferred from homology"/>
<dbReference type="NCBIfam" id="NF005111">
    <property type="entry name" value="PRK06545.2-3"/>
    <property type="match status" value="1"/>
</dbReference>
<keyword evidence="7" id="KW-1185">Reference proteome</keyword>
<dbReference type="InterPro" id="IPR046826">
    <property type="entry name" value="PDH_N"/>
</dbReference>
<dbReference type="PANTHER" id="PTHR21363">
    <property type="entry name" value="PREPHENATE DEHYDROGENASE"/>
    <property type="match status" value="1"/>
</dbReference>
<dbReference type="SUPFAM" id="SSF51735">
    <property type="entry name" value="NAD(P)-binding Rossmann-fold domains"/>
    <property type="match status" value="1"/>
</dbReference>
<dbReference type="Pfam" id="PF20463">
    <property type="entry name" value="PDH_C"/>
    <property type="match status" value="1"/>
</dbReference>